<dbReference type="PANTHER" id="PTHR12223:SF28">
    <property type="entry name" value="LECTIN, MANNOSE BINDING 1 LIKE"/>
    <property type="match status" value="1"/>
</dbReference>
<accession>A4H756</accession>
<evidence type="ECO:0000313" key="9">
    <source>
        <dbReference type="EMBL" id="CAM45612.1"/>
    </source>
</evidence>
<dbReference type="GO" id="GO:0005789">
    <property type="term" value="C:endoplasmic reticulum membrane"/>
    <property type="evidence" value="ECO:0007669"/>
    <property type="project" value="TreeGrafter"/>
</dbReference>
<feature type="compositionally biased region" description="Low complexity" evidence="6">
    <location>
        <begin position="344"/>
        <end position="380"/>
    </location>
</feature>
<dbReference type="InParanoid" id="A4H756"/>
<evidence type="ECO:0000256" key="4">
    <source>
        <dbReference type="ARBA" id="ARBA00022989"/>
    </source>
</evidence>
<organism evidence="9 10">
    <name type="scientific">Leishmania braziliensis</name>
    <dbReference type="NCBI Taxonomy" id="5660"/>
    <lineage>
        <taxon>Eukaryota</taxon>
        <taxon>Discoba</taxon>
        <taxon>Euglenozoa</taxon>
        <taxon>Kinetoplastea</taxon>
        <taxon>Metakinetoplastina</taxon>
        <taxon>Trypanosomatida</taxon>
        <taxon>Trypanosomatidae</taxon>
        <taxon>Leishmaniinae</taxon>
        <taxon>Leishmania</taxon>
        <taxon>Leishmania braziliensis species complex</taxon>
    </lineage>
</organism>
<feature type="compositionally biased region" description="Acidic residues" evidence="6">
    <location>
        <begin position="406"/>
        <end position="418"/>
    </location>
</feature>
<dbReference type="GO" id="GO:0030134">
    <property type="term" value="C:COPII-coated ER to Golgi transport vesicle"/>
    <property type="evidence" value="ECO:0007669"/>
    <property type="project" value="TreeGrafter"/>
</dbReference>
<dbReference type="VEuPathDB" id="TriTrypDB:LbrM.13.0490"/>
<protein>
    <submittedName>
        <fullName evidence="9">Lectin</fullName>
    </submittedName>
</protein>
<dbReference type="STRING" id="5660.A4H756"/>
<dbReference type="PANTHER" id="PTHR12223">
    <property type="entry name" value="VESICULAR MANNOSE-BINDING LECTIN"/>
    <property type="match status" value="1"/>
</dbReference>
<dbReference type="KEGG" id="lbz:LBRM_13_0490"/>
<evidence type="ECO:0000256" key="2">
    <source>
        <dbReference type="ARBA" id="ARBA00022692"/>
    </source>
</evidence>
<keyword evidence="5 7" id="KW-0472">Membrane</keyword>
<dbReference type="CDD" id="cd07308">
    <property type="entry name" value="lectin_leg-like"/>
    <property type="match status" value="1"/>
</dbReference>
<evidence type="ECO:0000256" key="6">
    <source>
        <dbReference type="SAM" id="MobiDB-lite"/>
    </source>
</evidence>
<dbReference type="GO" id="GO:0000139">
    <property type="term" value="C:Golgi membrane"/>
    <property type="evidence" value="ECO:0007669"/>
    <property type="project" value="TreeGrafter"/>
</dbReference>
<dbReference type="AlphaFoldDB" id="A4H756"/>
<dbReference type="InterPro" id="IPR013320">
    <property type="entry name" value="ConA-like_dom_sf"/>
</dbReference>
<keyword evidence="4 7" id="KW-1133">Transmembrane helix</keyword>
<dbReference type="FunCoup" id="A4H756">
    <property type="interactions" value="180"/>
</dbReference>
<sequence>MPHTYLAGERRSRRCTWWTVGAYAVVLLAIGSGGLLVATADPVPKLTSKQEQRSLNMAIGHHSFAPPLLRQYYGDDDIPHWSIIGSSVITDDYVRLTGDQKGQVGHLWNTEPLDMDAFEIVVGFRVHRPVGGDRADGFGVWVAQPPRFDGAIFGRPPTFSGFGILFDSYDNDKRRDNPMVSLVYNDGSSTKRFDPDKDFMGDSVASCVFDYLDVSPPDMATMRMVYLKGELQLHLSKNSEATETECLRVTKLPLPAGKVHLSFSAQTGDVSGIHDILFVHLSPLMEVKYDHDVQQTMVPPSERHDAQLYNNDAMNNRPIPEETQPAPQETQSAPQETQSAPQETQSAPQETQPAPQETQPAPQETQPAPQETQPSTQPSTDPGLMERQRIEELERKLEELQRRNEGDEDEDEYEDYDDDGHNKRRRVRRVRRARTPRRNRDRYDD</sequence>
<comment type="subcellular location">
    <subcellularLocation>
        <location evidence="1">Membrane</location>
        <topology evidence="1">Single-pass type I membrane protein</topology>
    </subcellularLocation>
</comment>
<dbReference type="EMBL" id="FR798987">
    <property type="protein sequence ID" value="CAM45612.1"/>
    <property type="molecule type" value="Genomic_DNA"/>
</dbReference>
<dbReference type="SUPFAM" id="SSF49899">
    <property type="entry name" value="Concanavalin A-like lectins/glucanases"/>
    <property type="match status" value="1"/>
</dbReference>
<proteinExistence type="predicted"/>
<reference evidence="9 10" key="1">
    <citation type="journal article" date="2007" name="Nat. Genet.">
        <title>Comparative genomic analysis of three Leishmania species that cause diverse human disease.</title>
        <authorList>
            <person name="Peacock C.S."/>
            <person name="Seeger K."/>
            <person name="Harris D."/>
            <person name="Murphy L."/>
            <person name="Ruiz J.C."/>
            <person name="Quail M.A."/>
            <person name="Peters N."/>
            <person name="Adlem E."/>
            <person name="Tivey A."/>
            <person name="Aslett M."/>
            <person name="Kerhornou A."/>
            <person name="Ivens A."/>
            <person name="Fraser A."/>
            <person name="Rajandream M.A."/>
            <person name="Carver T."/>
            <person name="Norbertczak H."/>
            <person name="Chillingworth T."/>
            <person name="Hance Z."/>
            <person name="Jagels K."/>
            <person name="Moule S."/>
            <person name="Ormond D."/>
            <person name="Rutter S."/>
            <person name="Squares R."/>
            <person name="Whitehead S."/>
            <person name="Rabbinowitsch E."/>
            <person name="Arrowsmith C."/>
            <person name="White B."/>
            <person name="Thurston S."/>
            <person name="Bringaud F."/>
            <person name="Baldauf S.L."/>
            <person name="Faulconbridge A."/>
            <person name="Jeffares D."/>
            <person name="Depledge D.P."/>
            <person name="Oyola S.O."/>
            <person name="Hilley J.D."/>
            <person name="Brito L.O."/>
            <person name="Tosi L.R."/>
            <person name="Barrell B."/>
            <person name="Cruz A.K."/>
            <person name="Mottram J.C."/>
            <person name="Smith D.F."/>
            <person name="Berriman M."/>
        </authorList>
    </citation>
    <scope>NUCLEOTIDE SEQUENCE [LARGE SCALE GENOMIC DNA]</scope>
    <source>
        <strain evidence="9 10">MHOM/BR/75/M2904</strain>
    </source>
</reference>
<feature type="transmembrane region" description="Helical" evidence="7">
    <location>
        <begin position="20"/>
        <end position="40"/>
    </location>
</feature>
<feature type="compositionally biased region" description="Polar residues" evidence="6">
    <location>
        <begin position="325"/>
        <end position="343"/>
    </location>
</feature>
<dbReference type="GO" id="GO:0005793">
    <property type="term" value="C:endoplasmic reticulum-Golgi intermediate compartment"/>
    <property type="evidence" value="ECO:0007669"/>
    <property type="project" value="TreeGrafter"/>
</dbReference>
<keyword evidence="2 7" id="KW-0812">Transmembrane</keyword>
<evidence type="ECO:0000256" key="3">
    <source>
        <dbReference type="ARBA" id="ARBA00022729"/>
    </source>
</evidence>
<feature type="compositionally biased region" description="Basic residues" evidence="6">
    <location>
        <begin position="422"/>
        <end position="445"/>
    </location>
</feature>
<dbReference type="GO" id="GO:0005537">
    <property type="term" value="F:D-mannose binding"/>
    <property type="evidence" value="ECO:0007669"/>
    <property type="project" value="TreeGrafter"/>
</dbReference>
<feature type="domain" description="L-type lectin-like" evidence="8">
    <location>
        <begin position="56"/>
        <end position="284"/>
    </location>
</feature>
<dbReference type="RefSeq" id="XP_001563192.1">
    <property type="nucleotide sequence ID" value="XM_001563142.1"/>
</dbReference>
<keyword evidence="10" id="KW-1185">Reference proteome</keyword>
<dbReference type="InterPro" id="IPR051136">
    <property type="entry name" value="Intracellular_Lectin-GPT"/>
</dbReference>
<evidence type="ECO:0000256" key="1">
    <source>
        <dbReference type="ARBA" id="ARBA00004479"/>
    </source>
</evidence>
<dbReference type="PROSITE" id="PS51328">
    <property type="entry name" value="L_LECTIN_LIKE"/>
    <property type="match status" value="1"/>
</dbReference>
<dbReference type="Pfam" id="PF03388">
    <property type="entry name" value="Lectin_leg-like"/>
    <property type="match status" value="1"/>
</dbReference>
<dbReference type="Gene3D" id="2.60.120.200">
    <property type="match status" value="1"/>
</dbReference>
<feature type="compositionally biased region" description="Basic and acidic residues" evidence="6">
    <location>
        <begin position="384"/>
        <end position="405"/>
    </location>
</feature>
<gene>
    <name evidence="9" type="ORF">LBRM_13_0490</name>
</gene>
<dbReference type="OMA" id="ATMRMVY"/>
<evidence type="ECO:0000256" key="7">
    <source>
        <dbReference type="SAM" id="Phobius"/>
    </source>
</evidence>
<dbReference type="GeneID" id="5413686"/>
<keyword evidence="3" id="KW-0732">Signal</keyword>
<reference evidence="9 10" key="2">
    <citation type="journal article" date="2011" name="Genome Res.">
        <title>Chromosome and gene copy number variation allow major structural change between species and strains of Leishmania.</title>
        <authorList>
            <person name="Rogers M.B."/>
            <person name="Hilley J.D."/>
            <person name="Dickens N.J."/>
            <person name="Wilkes J."/>
            <person name="Bates P.A."/>
            <person name="Depledge D.P."/>
            <person name="Harris D."/>
            <person name="Her Y."/>
            <person name="Herzyk P."/>
            <person name="Imamura H."/>
            <person name="Otto T.D."/>
            <person name="Sanders M."/>
            <person name="Seeger K."/>
            <person name="Dujardin J.C."/>
            <person name="Berriman M."/>
            <person name="Smith D.F."/>
            <person name="Hertz-Fowler C."/>
            <person name="Mottram J.C."/>
        </authorList>
    </citation>
    <scope>NUCLEOTIDE SEQUENCE [LARGE SCALE GENOMIC DNA]</scope>
    <source>
        <strain evidence="9 10">MHOM/BR/75/M2904</strain>
    </source>
</reference>
<dbReference type="InterPro" id="IPR005052">
    <property type="entry name" value="Lectin_leg"/>
</dbReference>
<name>A4H756_LEIBR</name>
<evidence type="ECO:0000256" key="5">
    <source>
        <dbReference type="ARBA" id="ARBA00023136"/>
    </source>
</evidence>
<dbReference type="Proteomes" id="UP000007258">
    <property type="component" value="Chromosome 13"/>
</dbReference>
<evidence type="ECO:0000313" key="10">
    <source>
        <dbReference type="Proteomes" id="UP000007258"/>
    </source>
</evidence>
<feature type="region of interest" description="Disordered" evidence="6">
    <location>
        <begin position="312"/>
        <end position="445"/>
    </location>
</feature>
<dbReference type="GO" id="GO:0006888">
    <property type="term" value="P:endoplasmic reticulum to Golgi vesicle-mediated transport"/>
    <property type="evidence" value="ECO:0007669"/>
    <property type="project" value="TreeGrafter"/>
</dbReference>
<evidence type="ECO:0000259" key="8">
    <source>
        <dbReference type="PROSITE" id="PS51328"/>
    </source>
</evidence>